<gene>
    <name evidence="1" type="ORF">G7B40_035935</name>
</gene>
<sequence length="37" mass="4230">MTAITINLNNVVNEYIAAKVRLGWLIDRKNRRVISAC</sequence>
<keyword evidence="1" id="KW-0255">Endonuclease</keyword>
<keyword evidence="1" id="KW-0378">Hydrolase</keyword>
<dbReference type="GO" id="GO:0004519">
    <property type="term" value="F:endonuclease activity"/>
    <property type="evidence" value="ECO:0007669"/>
    <property type="project" value="UniProtKB-KW"/>
</dbReference>
<dbReference type="Proteomes" id="UP000667802">
    <property type="component" value="Unassembled WGS sequence"/>
</dbReference>
<protein>
    <submittedName>
        <fullName evidence="1">Uma2 family endonuclease</fullName>
    </submittedName>
</protein>
<dbReference type="AlphaFoldDB" id="A0AAP5IER8"/>
<accession>A0AAP5IER8</accession>
<keyword evidence="1" id="KW-0540">Nuclease</keyword>
<dbReference type="RefSeq" id="WP_243902989.1">
    <property type="nucleotide sequence ID" value="NZ_JAALHA020000028.1"/>
</dbReference>
<evidence type="ECO:0000313" key="1">
    <source>
        <dbReference type="EMBL" id="MDR9899909.1"/>
    </source>
</evidence>
<organism evidence="1 2">
    <name type="scientific">Aetokthonos hydrillicola Thurmond2011</name>
    <dbReference type="NCBI Taxonomy" id="2712845"/>
    <lineage>
        <taxon>Bacteria</taxon>
        <taxon>Bacillati</taxon>
        <taxon>Cyanobacteriota</taxon>
        <taxon>Cyanophyceae</taxon>
        <taxon>Nostocales</taxon>
        <taxon>Hapalosiphonaceae</taxon>
        <taxon>Aetokthonos</taxon>
    </lineage>
</organism>
<proteinExistence type="predicted"/>
<keyword evidence="2" id="KW-1185">Reference proteome</keyword>
<name>A0AAP5IER8_9CYAN</name>
<dbReference type="EMBL" id="JAALHA020000028">
    <property type="protein sequence ID" value="MDR9899909.1"/>
    <property type="molecule type" value="Genomic_DNA"/>
</dbReference>
<reference evidence="2" key="1">
    <citation type="journal article" date="2021" name="Science">
        <title>Hunting the eagle killer: A cyanobacterial neurotoxin causes vacuolar myelinopathy.</title>
        <authorList>
            <person name="Breinlinger S."/>
            <person name="Phillips T.J."/>
            <person name="Haram B.N."/>
            <person name="Mares J."/>
            <person name="Martinez Yerena J.A."/>
            <person name="Hrouzek P."/>
            <person name="Sobotka R."/>
            <person name="Henderson W.M."/>
            <person name="Schmieder P."/>
            <person name="Williams S.M."/>
            <person name="Lauderdale J.D."/>
            <person name="Wilde H.D."/>
            <person name="Gerrin W."/>
            <person name="Kust A."/>
            <person name="Washington J.W."/>
            <person name="Wagner C."/>
            <person name="Geier B."/>
            <person name="Liebeke M."/>
            <person name="Enke H."/>
            <person name="Niedermeyer T.H.J."/>
            <person name="Wilde S.B."/>
        </authorList>
    </citation>
    <scope>NUCLEOTIDE SEQUENCE [LARGE SCALE GENOMIC DNA]</scope>
    <source>
        <strain evidence="2">Thurmond2011</strain>
    </source>
</reference>
<evidence type="ECO:0000313" key="2">
    <source>
        <dbReference type="Proteomes" id="UP000667802"/>
    </source>
</evidence>
<comment type="caution">
    <text evidence="1">The sequence shown here is derived from an EMBL/GenBank/DDBJ whole genome shotgun (WGS) entry which is preliminary data.</text>
</comment>